<dbReference type="Proteomes" id="UP001445076">
    <property type="component" value="Unassembled WGS sequence"/>
</dbReference>
<dbReference type="Pfam" id="PF02931">
    <property type="entry name" value="Neur_chan_LBD"/>
    <property type="match status" value="1"/>
</dbReference>
<feature type="non-terminal residue" evidence="3">
    <location>
        <position position="1"/>
    </location>
</feature>
<feature type="non-terminal residue" evidence="3">
    <location>
        <position position="124"/>
    </location>
</feature>
<dbReference type="SUPFAM" id="SSF63712">
    <property type="entry name" value="Nicotinic receptor ligand binding domain-like"/>
    <property type="match status" value="1"/>
</dbReference>
<evidence type="ECO:0000313" key="4">
    <source>
        <dbReference type="Proteomes" id="UP001445076"/>
    </source>
</evidence>
<accession>A0AAW0XZ80</accession>
<protein>
    <recommendedName>
        <fullName evidence="2">Neurotransmitter-gated ion-channel ligand-binding domain-containing protein</fullName>
    </recommendedName>
</protein>
<gene>
    <name evidence="3" type="ORF">OTU49_015100</name>
</gene>
<proteinExistence type="predicted"/>
<dbReference type="GO" id="GO:0005230">
    <property type="term" value="F:extracellular ligand-gated monoatomic ion channel activity"/>
    <property type="evidence" value="ECO:0007669"/>
    <property type="project" value="InterPro"/>
</dbReference>
<evidence type="ECO:0000313" key="3">
    <source>
        <dbReference type="EMBL" id="KAK8749863.1"/>
    </source>
</evidence>
<dbReference type="EMBL" id="JARKIK010000008">
    <property type="protein sequence ID" value="KAK8749863.1"/>
    <property type="molecule type" value="Genomic_DNA"/>
</dbReference>
<dbReference type="InterPro" id="IPR006202">
    <property type="entry name" value="Neur_chan_lig-bd"/>
</dbReference>
<sequence>PNEYDITEVPPPEGNSSVTPPTDQPVVVGISWSIKNIYDVNVRDMSVLISMYFRMSWAETRLVGTTGEELSPGEGLTPLHSDLTKYVWTPDLFIHEAREIKTLKMVSEVQGIYLRPPNTLLLST</sequence>
<evidence type="ECO:0000259" key="2">
    <source>
        <dbReference type="Pfam" id="PF02931"/>
    </source>
</evidence>
<reference evidence="3 4" key="1">
    <citation type="journal article" date="2024" name="BMC Genomics">
        <title>Genome assembly of redclaw crayfish (Cherax quadricarinatus) provides insights into its immune adaptation and hypoxia tolerance.</title>
        <authorList>
            <person name="Liu Z."/>
            <person name="Zheng J."/>
            <person name="Li H."/>
            <person name="Fang K."/>
            <person name="Wang S."/>
            <person name="He J."/>
            <person name="Zhou D."/>
            <person name="Weng S."/>
            <person name="Chi M."/>
            <person name="Gu Z."/>
            <person name="He J."/>
            <person name="Li F."/>
            <person name="Wang M."/>
        </authorList>
    </citation>
    <scope>NUCLEOTIDE SEQUENCE [LARGE SCALE GENOMIC DNA]</scope>
    <source>
        <strain evidence="3">ZL_2023a</strain>
    </source>
</reference>
<organism evidence="3 4">
    <name type="scientific">Cherax quadricarinatus</name>
    <name type="common">Australian red claw crayfish</name>
    <dbReference type="NCBI Taxonomy" id="27406"/>
    <lineage>
        <taxon>Eukaryota</taxon>
        <taxon>Metazoa</taxon>
        <taxon>Ecdysozoa</taxon>
        <taxon>Arthropoda</taxon>
        <taxon>Crustacea</taxon>
        <taxon>Multicrustacea</taxon>
        <taxon>Malacostraca</taxon>
        <taxon>Eumalacostraca</taxon>
        <taxon>Eucarida</taxon>
        <taxon>Decapoda</taxon>
        <taxon>Pleocyemata</taxon>
        <taxon>Astacidea</taxon>
        <taxon>Parastacoidea</taxon>
        <taxon>Parastacidae</taxon>
        <taxon>Cherax</taxon>
    </lineage>
</organism>
<comment type="caution">
    <text evidence="3">The sequence shown here is derived from an EMBL/GenBank/DDBJ whole genome shotgun (WGS) entry which is preliminary data.</text>
</comment>
<evidence type="ECO:0000256" key="1">
    <source>
        <dbReference type="SAM" id="MobiDB-lite"/>
    </source>
</evidence>
<name>A0AAW0XZ80_CHEQU</name>
<feature type="domain" description="Neurotransmitter-gated ion-channel ligand-binding" evidence="2">
    <location>
        <begin position="17"/>
        <end position="98"/>
    </location>
</feature>
<dbReference type="GO" id="GO:0016020">
    <property type="term" value="C:membrane"/>
    <property type="evidence" value="ECO:0007669"/>
    <property type="project" value="InterPro"/>
</dbReference>
<dbReference type="InterPro" id="IPR036734">
    <property type="entry name" value="Neur_chan_lig-bd_sf"/>
</dbReference>
<dbReference type="Gene3D" id="2.70.170.10">
    <property type="entry name" value="Neurotransmitter-gated ion-channel ligand-binding domain"/>
    <property type="match status" value="1"/>
</dbReference>
<keyword evidence="4" id="KW-1185">Reference proteome</keyword>
<feature type="region of interest" description="Disordered" evidence="1">
    <location>
        <begin position="1"/>
        <end position="22"/>
    </location>
</feature>
<dbReference type="AlphaFoldDB" id="A0AAW0XZ80"/>